<dbReference type="InParanoid" id="E5R4I6"/>
<evidence type="ECO:0000256" key="1">
    <source>
        <dbReference type="SAM" id="MobiDB-lite"/>
    </source>
</evidence>
<name>E5R4I6_LEPMJ</name>
<evidence type="ECO:0000313" key="2">
    <source>
        <dbReference type="EMBL" id="CBX91954.1"/>
    </source>
</evidence>
<keyword evidence="3" id="KW-1185">Reference proteome</keyword>
<dbReference type="EMBL" id="FP929083">
    <property type="protein sequence ID" value="CBX91954.1"/>
    <property type="molecule type" value="Genomic_DNA"/>
</dbReference>
<feature type="compositionally biased region" description="Polar residues" evidence="1">
    <location>
        <begin position="18"/>
        <end position="32"/>
    </location>
</feature>
<sequence length="59" mass="6241">MTPPPPQTHIIDTLAASRPSSTPHAASTSKNTITSSCTVGLGVVVRLRCGRWWRRGLGG</sequence>
<dbReference type="Proteomes" id="UP000002668">
    <property type="component" value="Genome"/>
</dbReference>
<organism evidence="3">
    <name type="scientific">Leptosphaeria maculans (strain JN3 / isolate v23.1.3 / race Av1-4-5-6-7-8)</name>
    <name type="common">Blackleg fungus</name>
    <name type="synonym">Phoma lingam</name>
    <dbReference type="NCBI Taxonomy" id="985895"/>
    <lineage>
        <taxon>Eukaryota</taxon>
        <taxon>Fungi</taxon>
        <taxon>Dikarya</taxon>
        <taxon>Ascomycota</taxon>
        <taxon>Pezizomycotina</taxon>
        <taxon>Dothideomycetes</taxon>
        <taxon>Pleosporomycetidae</taxon>
        <taxon>Pleosporales</taxon>
        <taxon>Pleosporineae</taxon>
        <taxon>Leptosphaeriaceae</taxon>
        <taxon>Plenodomus</taxon>
        <taxon>Plenodomus lingam/Leptosphaeria maculans species complex</taxon>
    </lineage>
</organism>
<dbReference type="AlphaFoldDB" id="E5R4I6"/>
<accession>E5R4I6</accession>
<evidence type="ECO:0000313" key="3">
    <source>
        <dbReference type="Proteomes" id="UP000002668"/>
    </source>
</evidence>
<proteinExistence type="predicted"/>
<gene>
    <name evidence="2" type="ORF">LEMA_P046600.1</name>
</gene>
<dbReference type="HOGENOM" id="CLU_2961217_0_0_1"/>
<feature type="region of interest" description="Disordered" evidence="1">
    <location>
        <begin position="1"/>
        <end position="32"/>
    </location>
</feature>
<reference evidence="3" key="1">
    <citation type="journal article" date="2011" name="Nat. Commun.">
        <title>Effector diversification within compartments of the Leptosphaeria maculans genome affected by Repeat-Induced Point mutations.</title>
        <authorList>
            <person name="Rouxel T."/>
            <person name="Grandaubert J."/>
            <person name="Hane J.K."/>
            <person name="Hoede C."/>
            <person name="van de Wouw A.P."/>
            <person name="Couloux A."/>
            <person name="Dominguez V."/>
            <person name="Anthouard V."/>
            <person name="Bally P."/>
            <person name="Bourras S."/>
            <person name="Cozijnsen A.J."/>
            <person name="Ciuffetti L.M."/>
            <person name="Degrave A."/>
            <person name="Dilmaghani A."/>
            <person name="Duret L."/>
            <person name="Fudal I."/>
            <person name="Goodwin S.B."/>
            <person name="Gout L."/>
            <person name="Glaser N."/>
            <person name="Linglin J."/>
            <person name="Kema G.H.J."/>
            <person name="Lapalu N."/>
            <person name="Lawrence C.B."/>
            <person name="May K."/>
            <person name="Meyer M."/>
            <person name="Ollivier B."/>
            <person name="Poulain J."/>
            <person name="Schoch C.L."/>
            <person name="Simon A."/>
            <person name="Spatafora J.W."/>
            <person name="Stachowiak A."/>
            <person name="Turgeon B.G."/>
            <person name="Tyler B.M."/>
            <person name="Vincent D."/>
            <person name="Weissenbach J."/>
            <person name="Amselem J."/>
            <person name="Quesneville H."/>
            <person name="Oliver R.P."/>
            <person name="Wincker P."/>
            <person name="Balesdent M.-H."/>
            <person name="Howlett B.J."/>
        </authorList>
    </citation>
    <scope>NUCLEOTIDE SEQUENCE [LARGE SCALE GENOMIC DNA]</scope>
    <source>
        <strain evidence="3">JN3 / isolate v23.1.3 / race Av1-4-5-6-7-8</strain>
    </source>
</reference>
<dbReference type="VEuPathDB" id="FungiDB:LEMA_P046600.1"/>
<protein>
    <submittedName>
        <fullName evidence="2">Predicted protein</fullName>
    </submittedName>
</protein>